<organism evidence="4 5">
    <name type="scientific">Clohesyomyces aquaticus</name>
    <dbReference type="NCBI Taxonomy" id="1231657"/>
    <lineage>
        <taxon>Eukaryota</taxon>
        <taxon>Fungi</taxon>
        <taxon>Dikarya</taxon>
        <taxon>Ascomycota</taxon>
        <taxon>Pezizomycotina</taxon>
        <taxon>Dothideomycetes</taxon>
        <taxon>Pleosporomycetidae</taxon>
        <taxon>Pleosporales</taxon>
        <taxon>Lindgomycetaceae</taxon>
        <taxon>Clohesyomyces</taxon>
    </lineage>
</organism>
<evidence type="ECO:0000259" key="3">
    <source>
        <dbReference type="Pfam" id="PF01370"/>
    </source>
</evidence>
<comment type="caution">
    <text evidence="4">The sequence shown here is derived from an EMBL/GenBank/DDBJ whole genome shotgun (WGS) entry which is preliminary data.</text>
</comment>
<dbReference type="SUPFAM" id="SSF51735">
    <property type="entry name" value="NAD(P)-binding Rossmann-fold domains"/>
    <property type="match status" value="1"/>
</dbReference>
<dbReference type="PANTHER" id="PTHR10366:SF814">
    <property type="entry name" value="NAD-DEPENDENT EPIMERASE_DEHYDRATASE DOMAIN-CONTAINING PROTEIN"/>
    <property type="match status" value="1"/>
</dbReference>
<reference evidence="4 5" key="1">
    <citation type="submission" date="2016-07" db="EMBL/GenBank/DDBJ databases">
        <title>Pervasive Adenine N6-methylation of Active Genes in Fungi.</title>
        <authorList>
            <consortium name="DOE Joint Genome Institute"/>
            <person name="Mondo S.J."/>
            <person name="Dannebaum R.O."/>
            <person name="Kuo R.C."/>
            <person name="Labutti K."/>
            <person name="Haridas S."/>
            <person name="Kuo A."/>
            <person name="Salamov A."/>
            <person name="Ahrendt S.R."/>
            <person name="Lipzen A."/>
            <person name="Sullivan W."/>
            <person name="Andreopoulos W.B."/>
            <person name="Clum A."/>
            <person name="Lindquist E."/>
            <person name="Daum C."/>
            <person name="Ramamoorthy G.K."/>
            <person name="Gryganskyi A."/>
            <person name="Culley D."/>
            <person name="Magnuson J.K."/>
            <person name="James T.Y."/>
            <person name="O'Malley M.A."/>
            <person name="Stajich J.E."/>
            <person name="Spatafora J.W."/>
            <person name="Visel A."/>
            <person name="Grigoriev I.V."/>
        </authorList>
    </citation>
    <scope>NUCLEOTIDE SEQUENCE [LARGE SCALE GENOMIC DNA]</scope>
    <source>
        <strain evidence="4 5">CBS 115471</strain>
    </source>
</reference>
<dbReference type="PANTHER" id="PTHR10366">
    <property type="entry name" value="NAD DEPENDENT EPIMERASE/DEHYDRATASE"/>
    <property type="match status" value="1"/>
</dbReference>
<accession>A0A1Y1YPH3</accession>
<dbReference type="GO" id="GO:0016616">
    <property type="term" value="F:oxidoreductase activity, acting on the CH-OH group of donors, NAD or NADP as acceptor"/>
    <property type="evidence" value="ECO:0007669"/>
    <property type="project" value="TreeGrafter"/>
</dbReference>
<dbReference type="OrthoDB" id="2735536at2759"/>
<gene>
    <name evidence="4" type="ORF">BCR34DRAFT_606460</name>
</gene>
<dbReference type="Proteomes" id="UP000193144">
    <property type="component" value="Unassembled WGS sequence"/>
</dbReference>
<evidence type="ECO:0000256" key="1">
    <source>
        <dbReference type="ARBA" id="ARBA00023002"/>
    </source>
</evidence>
<dbReference type="AlphaFoldDB" id="A0A1Y1YPH3"/>
<proteinExistence type="inferred from homology"/>
<evidence type="ECO:0000313" key="5">
    <source>
        <dbReference type="Proteomes" id="UP000193144"/>
    </source>
</evidence>
<keyword evidence="1" id="KW-0560">Oxidoreductase</keyword>
<evidence type="ECO:0000313" key="4">
    <source>
        <dbReference type="EMBL" id="ORX99878.1"/>
    </source>
</evidence>
<dbReference type="Pfam" id="PF01370">
    <property type="entry name" value="Epimerase"/>
    <property type="match status" value="1"/>
</dbReference>
<dbReference type="InterPro" id="IPR001509">
    <property type="entry name" value="Epimerase_deHydtase"/>
</dbReference>
<protein>
    <recommendedName>
        <fullName evidence="3">NAD-dependent epimerase/dehydratase domain-containing protein</fullName>
    </recommendedName>
</protein>
<dbReference type="EMBL" id="MCFA01000191">
    <property type="protein sequence ID" value="ORX99878.1"/>
    <property type="molecule type" value="Genomic_DNA"/>
</dbReference>
<name>A0A1Y1YPH3_9PLEO</name>
<comment type="similarity">
    <text evidence="2">Belongs to the NAD(P)-dependent epimerase/dehydratase family. Dihydroflavonol-4-reductase subfamily.</text>
</comment>
<dbReference type="STRING" id="1231657.A0A1Y1YPH3"/>
<dbReference type="InterPro" id="IPR036291">
    <property type="entry name" value="NAD(P)-bd_dom_sf"/>
</dbReference>
<sequence length="350" mass="38602">MPHTLVTGANSFVAAHVINELIANGHTVTGSVRRLSAGEALLEAHPEWKEKLDFVVIEDYAKPGAFDEVFQKNQFDYIVHVAAPLLDNPENTDYDIHFLKPSVDGNISLLKSAVAYAPELKSFVVTGSINAMTTGSPDENASTEYTNDTWHKITPEQAREMQNPYISYCSSKKEAELAIWEFVKTEKPKFATTVFLPALIFGPPLQSLKSLKNLNFSTNAFYSFFNGTYEEIPNTHAGLFPSYIDVRDLATAHVRALTNPGAANKRFLIGGQALSASGIVKTLEALADKGELPELKGRLPKDTGKDNDITPARIRAEEANELLEMKLRTAEETFGDVAKKLLELEKKEGK</sequence>
<dbReference type="InterPro" id="IPR050425">
    <property type="entry name" value="NAD(P)_dehydrat-like"/>
</dbReference>
<evidence type="ECO:0000256" key="2">
    <source>
        <dbReference type="ARBA" id="ARBA00023445"/>
    </source>
</evidence>
<keyword evidence="5" id="KW-1185">Reference proteome</keyword>
<feature type="domain" description="NAD-dependent epimerase/dehydratase" evidence="3">
    <location>
        <begin position="5"/>
        <end position="270"/>
    </location>
</feature>
<dbReference type="Gene3D" id="3.40.50.720">
    <property type="entry name" value="NAD(P)-binding Rossmann-like Domain"/>
    <property type="match status" value="1"/>
</dbReference>